<protein>
    <submittedName>
        <fullName evidence="3">Uncharacterized protein</fullName>
    </submittedName>
</protein>
<feature type="compositionally biased region" description="Polar residues" evidence="2">
    <location>
        <begin position="65"/>
        <end position="78"/>
    </location>
</feature>
<sequence length="1640" mass="176635">MLSFRDCRSLASGAKAVTPTSTGRPKPSPVPVTDIRSKISPILSNGNDRFGLRCSSAGEKDHNRNNLSSSKGQRWSSARSRDSGRSTKTHRRAYSDFSPPLDGFSADKLRLRENGFWDLELSGMGVERRSLKQIQGKGIGVGVPSAPIREGVDAAQGLGADSQWLLRQKDGEICELRMLLLKEQRLAAIWEQRVKETLKAWRAKVWKLEESRNKELRSILKTLNEVSQSYACNVQKLTSRAERSVSYCVFDEDEEIDELIDGESTPSGGLGDEEWKEWRKTRRRMRGKSLGGMCEARTAEGGGGQDLVAQELLRQQAFNLERKNILLEREMECCKSELRHMKDDMDIVCKENMQLHGRDAQQRLEVEDAVRQKMEAEKRAEALLEELAGLRDEMKRIQAGHRKKIVDGECVCDHQVQSVVGLKEEYCASQEHAHNCCCRPGDCSGQLPEAVPRTPETVLLKVAMSPAAVSTGEEAGPFPSDGDANNRAESATKVVASRNDTYDTFHDVNPLDMLNDDTTHDMQGLINMSAGDRNAAGGGAEGEVESAWRFRESVSGSLLSLHDQRASQTVGYHLRGLKKPPPQQIHPPSSADANVDVKNSRPRAARHTRTDSALSVILSSFRFPLSPCRDEDGCPGIHATDCDSPCVEIHDLQMDPIQDDSDESDDGAGDEQDDDSLQVTNVVSTIRGLEEATTAKTVASAVRSDRRESSKVDAHASRCIECCSPVKASSSGRTEETSRDTFPHVECSGANAGDGITAAEDGTLDSADVNYDVGRFAPVGTQDSYEKYLTGGRGASPRCLVLNRRISVDDRKWARGRADMSASRLTAHQFVWCSHDLEGERHVAGACPLNARLYQQMAFYGERAEQEHQDRGVLPVWSSVQASWLSQREDCATNSDGRASTASTAMEIIVSPMQGKLLVGNGGRLGTAPDRNCLRMASVEDTLRGGGGEATQSLDKEVKAAAKPCHRASAEGGKHVLRVDRREADDCHRSCLGPRSREKVSGDSFEVGYVRDHVVTSLICGDPSSTTVWVENMVGVDKVAVDVLAGIVLSGRNMGRSSASSLLPQRVENLRECLPEADDRGLNSAEYAPSQGDWKLEICDDDEDAHHHARLPEKLGHHFTVEMSSEGLLLGPGLEEEGEQEAGRRMDSFTKTPDLDPNAAHKSGNGGTNGGDQTDRGVIVRGGKKDLAGVTPAESDVLRGEQEGEVVHRLDLPLNGSSLDRLVDELLAKGHAGGDRPSLPSGLLGEGRSDRAGKHVICSTNSARQIRSGCNGSATNPVNCRKATVGNNAPQPNEPSAPGDSVGCEKDSSPCSCSPWKRRCNSLLSTSAGGRAGCTTLERGVCLAQPSIPLHDRMGKDMKDKCFVLLTKHRTEEGQEKKADESATDVRTSAMVESRNGRATTAAESLPVVDGQSATVLADDTVDSGSMVTEEEAGIAKEGDISTEDSHDERGARGGGVKRGVSSARPSGRGTLTGRKKEWGAGGGVSWAGGSNVTAKNTSTRIVGTLAKGYLSLRAQPTTGTTEANGGGYVFVVKKGNGRGVGMIVGQVGKVANNSRDCGPAAAGLLPPAGDRKTGKRGAGGPAKRAEEKKGPRAVEKPKVSLNRVQRLPGTEKRGKSGLRHLPGNQVDRRASKCCCGKND</sequence>
<dbReference type="Gramene" id="GBG60521">
    <property type="protein sequence ID" value="GBG60521"/>
    <property type="gene ID" value="CBR_g5696"/>
</dbReference>
<gene>
    <name evidence="3" type="ORF">CBR_g5696</name>
</gene>
<feature type="region of interest" description="Disordered" evidence="2">
    <location>
        <begin position="1"/>
        <end position="96"/>
    </location>
</feature>
<dbReference type="Proteomes" id="UP000265515">
    <property type="component" value="Unassembled WGS sequence"/>
</dbReference>
<accession>A0A388JRU5</accession>
<comment type="caution">
    <text evidence="3">The sequence shown here is derived from an EMBL/GenBank/DDBJ whole genome shotgun (WGS) entry which is preliminary data.</text>
</comment>
<feature type="region of interest" description="Disordered" evidence="2">
    <location>
        <begin position="1420"/>
        <end position="1493"/>
    </location>
</feature>
<reference evidence="3 4" key="1">
    <citation type="journal article" date="2018" name="Cell">
        <title>The Chara Genome: Secondary Complexity and Implications for Plant Terrestrialization.</title>
        <authorList>
            <person name="Nishiyama T."/>
            <person name="Sakayama H."/>
            <person name="Vries J.D."/>
            <person name="Buschmann H."/>
            <person name="Saint-Marcoux D."/>
            <person name="Ullrich K.K."/>
            <person name="Haas F.B."/>
            <person name="Vanderstraeten L."/>
            <person name="Becker D."/>
            <person name="Lang D."/>
            <person name="Vosolsobe S."/>
            <person name="Rombauts S."/>
            <person name="Wilhelmsson P.K.I."/>
            <person name="Janitza P."/>
            <person name="Kern R."/>
            <person name="Heyl A."/>
            <person name="Rumpler F."/>
            <person name="Villalobos L.I.A.C."/>
            <person name="Clay J.M."/>
            <person name="Skokan R."/>
            <person name="Toyoda A."/>
            <person name="Suzuki Y."/>
            <person name="Kagoshima H."/>
            <person name="Schijlen E."/>
            <person name="Tajeshwar N."/>
            <person name="Catarino B."/>
            <person name="Hetherington A.J."/>
            <person name="Saltykova A."/>
            <person name="Bonnot C."/>
            <person name="Breuninger H."/>
            <person name="Symeonidi A."/>
            <person name="Radhakrishnan G.V."/>
            <person name="Van Nieuwerburgh F."/>
            <person name="Deforce D."/>
            <person name="Chang C."/>
            <person name="Karol K.G."/>
            <person name="Hedrich R."/>
            <person name="Ulvskov P."/>
            <person name="Glockner G."/>
            <person name="Delwiche C.F."/>
            <person name="Petrasek J."/>
            <person name="Van de Peer Y."/>
            <person name="Friml J."/>
            <person name="Beilby M."/>
            <person name="Dolan L."/>
            <person name="Kohara Y."/>
            <person name="Sugano S."/>
            <person name="Fujiyama A."/>
            <person name="Delaux P.-M."/>
            <person name="Quint M."/>
            <person name="TheiBen G."/>
            <person name="Hagemann M."/>
            <person name="Harholt J."/>
            <person name="Dunand C."/>
            <person name="Zachgo S."/>
            <person name="Langdale J."/>
            <person name="Maumus F."/>
            <person name="Straeten D.V.D."/>
            <person name="Gould S.B."/>
            <person name="Rensing S.A."/>
        </authorList>
    </citation>
    <scope>NUCLEOTIDE SEQUENCE [LARGE SCALE GENOMIC DNA]</scope>
    <source>
        <strain evidence="3 4">S276</strain>
    </source>
</reference>
<evidence type="ECO:0000313" key="4">
    <source>
        <dbReference type="Proteomes" id="UP000265515"/>
    </source>
</evidence>
<organism evidence="3 4">
    <name type="scientific">Chara braunii</name>
    <name type="common">Braun's stonewort</name>
    <dbReference type="NCBI Taxonomy" id="69332"/>
    <lineage>
        <taxon>Eukaryota</taxon>
        <taxon>Viridiplantae</taxon>
        <taxon>Streptophyta</taxon>
        <taxon>Charophyceae</taxon>
        <taxon>Charales</taxon>
        <taxon>Characeae</taxon>
        <taxon>Chara</taxon>
    </lineage>
</organism>
<dbReference type="EMBL" id="BFEA01000011">
    <property type="protein sequence ID" value="GBG60521.1"/>
    <property type="molecule type" value="Genomic_DNA"/>
</dbReference>
<feature type="region of interest" description="Disordered" evidence="2">
    <location>
        <begin position="1285"/>
        <end position="1305"/>
    </location>
</feature>
<feature type="region of interest" description="Disordered" evidence="2">
    <location>
        <begin position="1562"/>
        <end position="1640"/>
    </location>
</feature>
<evidence type="ECO:0000256" key="2">
    <source>
        <dbReference type="SAM" id="MobiDB-lite"/>
    </source>
</evidence>
<feature type="region of interest" description="Disordered" evidence="2">
    <location>
        <begin position="1130"/>
        <end position="1177"/>
    </location>
</feature>
<name>A0A388JRU5_CHABU</name>
<feature type="region of interest" description="Disordered" evidence="2">
    <location>
        <begin position="1372"/>
        <end position="1404"/>
    </location>
</feature>
<feature type="region of interest" description="Disordered" evidence="2">
    <location>
        <begin position="574"/>
        <end position="610"/>
    </location>
</feature>
<proteinExistence type="predicted"/>
<keyword evidence="1" id="KW-0175">Coiled coil</keyword>
<feature type="compositionally biased region" description="Basic and acidic residues" evidence="2">
    <location>
        <begin position="1372"/>
        <end position="1381"/>
    </location>
</feature>
<keyword evidence="4" id="KW-1185">Reference proteome</keyword>
<feature type="compositionally biased region" description="Acidic residues" evidence="2">
    <location>
        <begin position="657"/>
        <end position="676"/>
    </location>
</feature>
<feature type="compositionally biased region" description="Basic and acidic residues" evidence="2">
    <location>
        <begin position="1584"/>
        <end position="1599"/>
    </location>
</feature>
<feature type="region of interest" description="Disordered" evidence="2">
    <location>
        <begin position="656"/>
        <end position="678"/>
    </location>
</feature>
<feature type="coiled-coil region" evidence="1">
    <location>
        <begin position="366"/>
        <end position="400"/>
    </location>
</feature>
<evidence type="ECO:0000313" key="3">
    <source>
        <dbReference type="EMBL" id="GBG60521.1"/>
    </source>
</evidence>
<feature type="compositionally biased region" description="Basic and acidic residues" evidence="2">
    <location>
        <begin position="1434"/>
        <end position="1452"/>
    </location>
</feature>
<evidence type="ECO:0000256" key="1">
    <source>
        <dbReference type="SAM" id="Coils"/>
    </source>
</evidence>